<name>A0A371H2Q2_MUCPR</name>
<feature type="compositionally biased region" description="Basic residues" evidence="1">
    <location>
        <begin position="93"/>
        <end position="109"/>
    </location>
</feature>
<dbReference type="AlphaFoldDB" id="A0A371H2Q2"/>
<evidence type="ECO:0000256" key="1">
    <source>
        <dbReference type="SAM" id="MobiDB-lite"/>
    </source>
</evidence>
<feature type="region of interest" description="Disordered" evidence="1">
    <location>
        <begin position="66"/>
        <end position="112"/>
    </location>
</feature>
<dbReference type="Proteomes" id="UP000257109">
    <property type="component" value="Unassembled WGS sequence"/>
</dbReference>
<keyword evidence="3" id="KW-1185">Reference proteome</keyword>
<proteinExistence type="predicted"/>
<sequence length="147" mass="16895">MGKKKRVFKEEDLVFKHQNLRSNSLQEEKDDLNMVEYGQNHHGSLNNMETTALEGPMIRGRLKKIQEENKAKEITRRSASKSRDAQKLGVLKPKPKPKPKPKSKPKPKPKPNNILYISLLLNFLKACDLTNFGVKITNHDSTPYHTH</sequence>
<evidence type="ECO:0000313" key="3">
    <source>
        <dbReference type="Proteomes" id="UP000257109"/>
    </source>
</evidence>
<dbReference type="EMBL" id="QJKJ01003774">
    <property type="protein sequence ID" value="RDX96923.1"/>
    <property type="molecule type" value="Genomic_DNA"/>
</dbReference>
<feature type="compositionally biased region" description="Basic and acidic residues" evidence="1">
    <location>
        <begin position="66"/>
        <end position="86"/>
    </location>
</feature>
<comment type="caution">
    <text evidence="2">The sequence shown here is derived from an EMBL/GenBank/DDBJ whole genome shotgun (WGS) entry which is preliminary data.</text>
</comment>
<reference evidence="2" key="1">
    <citation type="submission" date="2018-05" db="EMBL/GenBank/DDBJ databases">
        <title>Draft genome of Mucuna pruriens seed.</title>
        <authorList>
            <person name="Nnadi N.E."/>
            <person name="Vos R."/>
            <person name="Hasami M.H."/>
            <person name="Devisetty U.K."/>
            <person name="Aguiy J.C."/>
        </authorList>
    </citation>
    <scope>NUCLEOTIDE SEQUENCE [LARGE SCALE GENOMIC DNA]</scope>
    <source>
        <strain evidence="2">JCA_2017</strain>
    </source>
</reference>
<protein>
    <submittedName>
        <fullName evidence="2">Uncharacterized protein</fullName>
    </submittedName>
</protein>
<evidence type="ECO:0000313" key="2">
    <source>
        <dbReference type="EMBL" id="RDX96923.1"/>
    </source>
</evidence>
<gene>
    <name evidence="2" type="ORF">CR513_20351</name>
</gene>
<organism evidence="2 3">
    <name type="scientific">Mucuna pruriens</name>
    <name type="common">Velvet bean</name>
    <name type="synonym">Dolichos pruriens</name>
    <dbReference type="NCBI Taxonomy" id="157652"/>
    <lineage>
        <taxon>Eukaryota</taxon>
        <taxon>Viridiplantae</taxon>
        <taxon>Streptophyta</taxon>
        <taxon>Embryophyta</taxon>
        <taxon>Tracheophyta</taxon>
        <taxon>Spermatophyta</taxon>
        <taxon>Magnoliopsida</taxon>
        <taxon>eudicotyledons</taxon>
        <taxon>Gunneridae</taxon>
        <taxon>Pentapetalae</taxon>
        <taxon>rosids</taxon>
        <taxon>fabids</taxon>
        <taxon>Fabales</taxon>
        <taxon>Fabaceae</taxon>
        <taxon>Papilionoideae</taxon>
        <taxon>50 kb inversion clade</taxon>
        <taxon>NPAAA clade</taxon>
        <taxon>indigoferoid/millettioid clade</taxon>
        <taxon>Phaseoleae</taxon>
        <taxon>Mucuna</taxon>
    </lineage>
</organism>
<accession>A0A371H2Q2</accession>
<feature type="non-terminal residue" evidence="2">
    <location>
        <position position="1"/>
    </location>
</feature>